<evidence type="ECO:0000313" key="2">
    <source>
        <dbReference type="EMBL" id="NIZ70121.1"/>
    </source>
</evidence>
<keyword evidence="1" id="KW-0732">Signal</keyword>
<gene>
    <name evidence="2" type="ORF">HCT48_07865</name>
</gene>
<dbReference type="Proteomes" id="UP000778951">
    <property type="component" value="Unassembled WGS sequence"/>
</dbReference>
<feature type="signal peptide" evidence="1">
    <location>
        <begin position="1"/>
        <end position="21"/>
    </location>
</feature>
<proteinExistence type="predicted"/>
<dbReference type="RefSeq" id="WP_167696367.1">
    <property type="nucleotide sequence ID" value="NZ_CP118182.1"/>
</dbReference>
<feature type="chain" id="PRO_5037293725" evidence="1">
    <location>
        <begin position="22"/>
        <end position="337"/>
    </location>
</feature>
<protein>
    <submittedName>
        <fullName evidence="2">Uncharacterized protein</fullName>
    </submittedName>
</protein>
<sequence>MKRILSLLLIVSLTAGSQIWAAKNVALTAEEAIAMLEATSIAQNENESRREAGIKKMAYPALIPVEKGFEKNYERTLINWNWHEILTRVGATAKPNNGSMRDAYLYYLTLRKISNVPVGNTVYRNVGARAFFDLFENVELYKLPLESGKKVNNRFEHFDLYLHELADMDINERQKKAIADIGNNLTGFLVLIYATQISDYENTKKSFSNYKNFDEEVRIVETWANSESFSNTSEHRKLLIEAFGQETYTRWETEHPDLITANRMLGIFAIQLATNVLHSGDKARLDSYKRLFDDLFSNDMPAELFKNEAGAIKNLRAFHKKYLADIAKAEKKAAKGK</sequence>
<keyword evidence="3" id="KW-1185">Reference proteome</keyword>
<evidence type="ECO:0000313" key="3">
    <source>
        <dbReference type="Proteomes" id="UP000778951"/>
    </source>
</evidence>
<evidence type="ECO:0000256" key="1">
    <source>
        <dbReference type="SAM" id="SignalP"/>
    </source>
</evidence>
<comment type="caution">
    <text evidence="2">The sequence shown here is derived from an EMBL/GenBank/DDBJ whole genome shotgun (WGS) entry which is preliminary data.</text>
</comment>
<organism evidence="2 3">
    <name type="scientific">Entomospira culicis</name>
    <dbReference type="NCBI Taxonomy" id="2719989"/>
    <lineage>
        <taxon>Bacteria</taxon>
        <taxon>Pseudomonadati</taxon>
        <taxon>Spirochaetota</taxon>
        <taxon>Spirochaetia</taxon>
        <taxon>Spirochaetales</taxon>
        <taxon>Spirochaetaceae</taxon>
        <taxon>Entomospira</taxon>
    </lineage>
</organism>
<dbReference type="EMBL" id="JAATLM010000002">
    <property type="protein sequence ID" value="NIZ70121.1"/>
    <property type="molecule type" value="Genomic_DNA"/>
</dbReference>
<accession>A0A968GGI1</accession>
<name>A0A968GGI1_9SPIO</name>
<dbReference type="AlphaFoldDB" id="A0A968GGI1"/>
<reference evidence="2" key="1">
    <citation type="submission" date="2020-03" db="EMBL/GenBank/DDBJ databases">
        <title>Spirochaetal bacteria isolated from arthropods constitute a novel genus Entomospira genus novum within the order Spirochaetales.</title>
        <authorList>
            <person name="Grana-Miraglia L."/>
            <person name="Sikutova S."/>
            <person name="Fingerle V."/>
            <person name="Sing A."/>
            <person name="Castillo-Ramirez S."/>
            <person name="Margos G."/>
            <person name="Rudolf I."/>
        </authorList>
    </citation>
    <scope>NUCLEOTIDE SEQUENCE</scope>
    <source>
        <strain evidence="2">BR149</strain>
    </source>
</reference>